<dbReference type="PROSITE" id="PS50082">
    <property type="entry name" value="WD_REPEATS_2"/>
    <property type="match status" value="1"/>
</dbReference>
<dbReference type="GO" id="GO:0006364">
    <property type="term" value="P:rRNA processing"/>
    <property type="evidence" value="ECO:0007669"/>
    <property type="project" value="TreeGrafter"/>
</dbReference>
<evidence type="ECO:0000256" key="4">
    <source>
        <dbReference type="SAM" id="MobiDB-lite"/>
    </source>
</evidence>
<evidence type="ECO:0000313" key="5">
    <source>
        <dbReference type="EMBL" id="CAJ0585615.1"/>
    </source>
</evidence>
<dbReference type="EMBL" id="CATQJA010002706">
    <property type="protein sequence ID" value="CAJ0585615.1"/>
    <property type="molecule type" value="Genomic_DNA"/>
</dbReference>
<dbReference type="SMART" id="SM00320">
    <property type="entry name" value="WD40"/>
    <property type="match status" value="3"/>
</dbReference>
<dbReference type="InterPro" id="IPR036322">
    <property type="entry name" value="WD40_repeat_dom_sf"/>
</dbReference>
<proteinExistence type="predicted"/>
<evidence type="ECO:0000256" key="1">
    <source>
        <dbReference type="ARBA" id="ARBA00022574"/>
    </source>
</evidence>
<organism evidence="5 6">
    <name type="scientific">Mesorhabditis spiculigera</name>
    <dbReference type="NCBI Taxonomy" id="96644"/>
    <lineage>
        <taxon>Eukaryota</taxon>
        <taxon>Metazoa</taxon>
        <taxon>Ecdysozoa</taxon>
        <taxon>Nematoda</taxon>
        <taxon>Chromadorea</taxon>
        <taxon>Rhabditida</taxon>
        <taxon>Rhabditina</taxon>
        <taxon>Rhabditomorpha</taxon>
        <taxon>Rhabditoidea</taxon>
        <taxon>Rhabditidae</taxon>
        <taxon>Mesorhabditinae</taxon>
        <taxon>Mesorhabditis</taxon>
    </lineage>
</organism>
<dbReference type="InterPro" id="IPR001680">
    <property type="entry name" value="WD40_rpt"/>
</dbReference>
<dbReference type="AlphaFoldDB" id="A0AA36DD98"/>
<dbReference type="GO" id="GO:0005656">
    <property type="term" value="C:nuclear pre-replicative complex"/>
    <property type="evidence" value="ECO:0007669"/>
    <property type="project" value="TreeGrafter"/>
</dbReference>
<evidence type="ECO:0000256" key="3">
    <source>
        <dbReference type="PROSITE-ProRule" id="PRU00221"/>
    </source>
</evidence>
<comment type="caution">
    <text evidence="5">The sequence shown here is derived from an EMBL/GenBank/DDBJ whole genome shotgun (WGS) entry which is preliminary data.</text>
</comment>
<gene>
    <name evidence="5" type="ORF">MSPICULIGERA_LOCUS23628</name>
</gene>
<dbReference type="PANTHER" id="PTHR18763">
    <property type="entry name" value="WD-REPEAT PROTEIN 18"/>
    <property type="match status" value="1"/>
</dbReference>
<dbReference type="Pfam" id="PF00400">
    <property type="entry name" value="WD40"/>
    <property type="match status" value="2"/>
</dbReference>
<accession>A0AA36DD98</accession>
<feature type="non-terminal residue" evidence="5">
    <location>
        <position position="1"/>
    </location>
</feature>
<dbReference type="Gene3D" id="2.130.10.10">
    <property type="entry name" value="YVTN repeat-like/Quinoprotein amine dehydrogenase"/>
    <property type="match status" value="2"/>
</dbReference>
<dbReference type="GO" id="GO:0120330">
    <property type="term" value="C:rixosome complex"/>
    <property type="evidence" value="ECO:0007669"/>
    <property type="project" value="TreeGrafter"/>
</dbReference>
<name>A0AA36DD98_9BILA</name>
<dbReference type="GO" id="GO:0006261">
    <property type="term" value="P:DNA-templated DNA replication"/>
    <property type="evidence" value="ECO:0007669"/>
    <property type="project" value="TreeGrafter"/>
</dbReference>
<evidence type="ECO:0008006" key="7">
    <source>
        <dbReference type="Google" id="ProtNLM"/>
    </source>
</evidence>
<dbReference type="InterPro" id="IPR045227">
    <property type="entry name" value="WDR18/Ipi3/RID3"/>
</dbReference>
<keyword evidence="6" id="KW-1185">Reference proteome</keyword>
<feature type="compositionally biased region" description="Basic and acidic residues" evidence="4">
    <location>
        <begin position="412"/>
        <end position="422"/>
    </location>
</feature>
<feature type="compositionally biased region" description="Polar residues" evidence="4">
    <location>
        <begin position="427"/>
        <end position="440"/>
    </location>
</feature>
<feature type="repeat" description="WD" evidence="3">
    <location>
        <begin position="288"/>
        <end position="329"/>
    </location>
</feature>
<sequence>MNRNLAKVELPTFNLTDTKPLEVLLLACQSSDNYSVTAVDPRTGVSAWSYKGAELQNSCIGLFNPIGSDGRHFLVSIKERPLLHCIAFHCKDRFHQKVMLPGTPECLITSSDGIVLYVSIGSQIFVWLLATGELLASWEAHYQAVTGLVLTADDSILISTSKDGKLHVYLVSEIVNVDRVAAIRPLREWAAHSLAIKAVAVTSGGSPRIATVGRDHALLLHSISLDAPLLKVAAEHPLTACAIDPAETRIFIGAESGDIAQINLYEVGNRFEVLIQLGNKKDEKYPIFSGHEHEITQLAVNGDGTMLASSDTEGKYCIWDIQSRQCLKTSTMRGPISCVSFLPYFPSLHAQEIPAAASRPNLVLQRNTGVMKSVAITRTVEDPEHDRIKFSKLNDQLLERLLERAGSTRTTGSKEEATKNVEDGGNETLTAENESESETIQKLRQQVAKLRQENAKLFEFSFKSITSSDQ</sequence>
<protein>
    <recommendedName>
        <fullName evidence="7">WD repeat-containing protein 18</fullName>
    </recommendedName>
</protein>
<dbReference type="InterPro" id="IPR015943">
    <property type="entry name" value="WD40/YVTN_repeat-like_dom_sf"/>
</dbReference>
<dbReference type="PROSITE" id="PS50294">
    <property type="entry name" value="WD_REPEATS_REGION"/>
    <property type="match status" value="1"/>
</dbReference>
<reference evidence="5" key="1">
    <citation type="submission" date="2023-06" db="EMBL/GenBank/DDBJ databases">
        <authorList>
            <person name="Delattre M."/>
        </authorList>
    </citation>
    <scope>NUCLEOTIDE SEQUENCE</scope>
    <source>
        <strain evidence="5">AF72</strain>
    </source>
</reference>
<keyword evidence="1 3" id="KW-0853">WD repeat</keyword>
<evidence type="ECO:0000256" key="2">
    <source>
        <dbReference type="ARBA" id="ARBA00022737"/>
    </source>
</evidence>
<dbReference type="SUPFAM" id="SSF50978">
    <property type="entry name" value="WD40 repeat-like"/>
    <property type="match status" value="1"/>
</dbReference>
<dbReference type="Proteomes" id="UP001177023">
    <property type="component" value="Unassembled WGS sequence"/>
</dbReference>
<dbReference type="PANTHER" id="PTHR18763:SF0">
    <property type="entry name" value="WD REPEAT-CONTAINING PROTEIN 18"/>
    <property type="match status" value="1"/>
</dbReference>
<evidence type="ECO:0000313" key="6">
    <source>
        <dbReference type="Proteomes" id="UP001177023"/>
    </source>
</evidence>
<keyword evidence="2" id="KW-0677">Repeat</keyword>
<feature type="region of interest" description="Disordered" evidence="4">
    <location>
        <begin position="405"/>
        <end position="440"/>
    </location>
</feature>